<feature type="region of interest" description="Disordered" evidence="1">
    <location>
        <begin position="252"/>
        <end position="315"/>
    </location>
</feature>
<evidence type="ECO:0000313" key="5">
    <source>
        <dbReference type="EMBL" id="CAF4432267.1"/>
    </source>
</evidence>
<comment type="caution">
    <text evidence="3">The sequence shown here is derived from an EMBL/GenBank/DDBJ whole genome shotgun (WGS) entry which is preliminary data.</text>
</comment>
<feature type="compositionally biased region" description="Basic residues" evidence="1">
    <location>
        <begin position="279"/>
        <end position="293"/>
    </location>
</feature>
<dbReference type="Proteomes" id="UP000682733">
    <property type="component" value="Unassembled WGS sequence"/>
</dbReference>
<dbReference type="EMBL" id="CAJOBC010095370">
    <property type="protein sequence ID" value="CAF4432267.1"/>
    <property type="molecule type" value="Genomic_DNA"/>
</dbReference>
<protein>
    <submittedName>
        <fullName evidence="3">Uncharacterized protein</fullName>
    </submittedName>
</protein>
<dbReference type="Proteomes" id="UP000663829">
    <property type="component" value="Unassembled WGS sequence"/>
</dbReference>
<gene>
    <name evidence="3" type="ORF">GPM918_LOCUS40291</name>
    <name evidence="2" type="ORF">OVA965_LOCUS34816</name>
    <name evidence="5" type="ORF">SRO942_LOCUS41225</name>
    <name evidence="4" type="ORF">TMI583_LOCUS35761</name>
</gene>
<evidence type="ECO:0000313" key="6">
    <source>
        <dbReference type="Proteomes" id="UP000663829"/>
    </source>
</evidence>
<dbReference type="EMBL" id="CAJOBA010051501">
    <property type="protein sequence ID" value="CAF4245419.1"/>
    <property type="molecule type" value="Genomic_DNA"/>
</dbReference>
<evidence type="ECO:0000313" key="2">
    <source>
        <dbReference type="EMBL" id="CAF1450570.1"/>
    </source>
</evidence>
<proteinExistence type="predicted"/>
<dbReference type="Proteomes" id="UP000677228">
    <property type="component" value="Unassembled WGS sequence"/>
</dbReference>
<name>A0A815YD73_9BILA</name>
<keyword evidence="6" id="KW-1185">Reference proteome</keyword>
<evidence type="ECO:0000313" key="4">
    <source>
        <dbReference type="EMBL" id="CAF4245419.1"/>
    </source>
</evidence>
<dbReference type="EMBL" id="CAJNOK010029659">
    <property type="protein sequence ID" value="CAF1450570.1"/>
    <property type="molecule type" value="Genomic_DNA"/>
</dbReference>
<evidence type="ECO:0000256" key="1">
    <source>
        <dbReference type="SAM" id="MobiDB-lite"/>
    </source>
</evidence>
<sequence length="315" mass="36681">MAFMREHEELTRKISATVKERIDTEGLSVKQIVESTCVTLRLTDNQKQAIPLAKKWSLKRLYDNEPIIRTLLRKFMALLLLPIDKVPDAYQIFLIQQCEKFPELQPFISYFYNEWMILFKPLIWCVGDDEHRTNNQLQGYSHRLIRRTNATHPNIWNFLMLLQREDFIVSHLFAKLNSPSTCHAADTDLNHQLIPSRFKSKYKTAQIKKLHQCLRDSTKSLPEVLRLLSFLVAGTSKAKKKCTKLAQRQLRVARRTTQPQPDDNDIDNDDQTATTSRARCTRQKPQTRTRSQSRTKTNATSKPKPCAVQRSQSTK</sequence>
<dbReference type="AlphaFoldDB" id="A0A815YD73"/>
<accession>A0A815YD73</accession>
<dbReference type="EMBL" id="CAJNOQ010029547">
    <property type="protein sequence ID" value="CAF1569340.1"/>
    <property type="molecule type" value="Genomic_DNA"/>
</dbReference>
<evidence type="ECO:0000313" key="3">
    <source>
        <dbReference type="EMBL" id="CAF1569340.1"/>
    </source>
</evidence>
<dbReference type="OrthoDB" id="6123510at2759"/>
<dbReference type="Proteomes" id="UP000681722">
    <property type="component" value="Unassembled WGS sequence"/>
</dbReference>
<organism evidence="3 6">
    <name type="scientific">Didymodactylos carnosus</name>
    <dbReference type="NCBI Taxonomy" id="1234261"/>
    <lineage>
        <taxon>Eukaryota</taxon>
        <taxon>Metazoa</taxon>
        <taxon>Spiralia</taxon>
        <taxon>Gnathifera</taxon>
        <taxon>Rotifera</taxon>
        <taxon>Eurotatoria</taxon>
        <taxon>Bdelloidea</taxon>
        <taxon>Philodinida</taxon>
        <taxon>Philodinidae</taxon>
        <taxon>Didymodactylos</taxon>
    </lineage>
</organism>
<reference evidence="3" key="1">
    <citation type="submission" date="2021-02" db="EMBL/GenBank/DDBJ databases">
        <authorList>
            <person name="Nowell W R."/>
        </authorList>
    </citation>
    <scope>NUCLEOTIDE SEQUENCE</scope>
</reference>